<keyword evidence="1" id="KW-0472">Membrane</keyword>
<keyword evidence="1" id="KW-0812">Transmembrane</keyword>
<dbReference type="InterPro" id="IPR050464">
    <property type="entry name" value="Zeta_carotene_desat/Oxidored"/>
</dbReference>
<dbReference type="GO" id="GO:0016491">
    <property type="term" value="F:oxidoreductase activity"/>
    <property type="evidence" value="ECO:0007669"/>
    <property type="project" value="InterPro"/>
</dbReference>
<evidence type="ECO:0000256" key="1">
    <source>
        <dbReference type="SAM" id="Phobius"/>
    </source>
</evidence>
<feature type="transmembrane region" description="Helical" evidence="1">
    <location>
        <begin position="12"/>
        <end position="33"/>
    </location>
</feature>
<evidence type="ECO:0000259" key="2">
    <source>
        <dbReference type="Pfam" id="PF01593"/>
    </source>
</evidence>
<dbReference type="Gene3D" id="3.50.50.60">
    <property type="entry name" value="FAD/NAD(P)-binding domain"/>
    <property type="match status" value="1"/>
</dbReference>
<dbReference type="EMBL" id="BFBB01000003">
    <property type="protein sequence ID" value="GBF49694.1"/>
    <property type="molecule type" value="Genomic_DNA"/>
</dbReference>
<sequence length="605" mass="68983">MDLSRKDFILKVLKASGIGIGGSALAGLTYSFFGNQTYKMDFPLVPENKVNLSPNGKTVLILGGGLAGLQAGCELVDRGFKVILLEKTSFPGGKLKAWKDSNFAKRIFGGKPYTREHGLHGIWGFYKNLREFLGRHNFPINRMRDDDSFYYFVSNQRTQSKIPTPTWPIPFDRLQMLSSGIYIPSVEDVNVPAPNQLNALRAASKLWGFDYLDSDQRNYLDSISFYDWATRLGVHEQYIKHYFDGLAEMGFFMTTKECSALAIANFLKLGCLPSDSRVDYYKWPPDETFLYPMVAYIREKGGEVHFDSEVSKLELENNRIKSVEVNSMFPSGKVKRCRVCGNVIGVGHSGDCPFCGAHESMLEVLNPDKLKVRSYTADHIITAMDLPGAKKFITNNSLQRHVYFEKIQKLSTATILCVNLLYEDTNAWEERFPDSSFWNAHDFFPTGFKILGFTSNWSSRQIPELKKKRIDLIEVQVAKWSQFVGMSYKDIAKKVHEELKLVVPKLPEFSEFYVNRWDTYTGYRPGDEVNRPEMQSPISNLYFIGDWVFVPHHAVFMEKTNVSAKMITNLLLEKEKISQGKIEILRSGTPDWPVDLLSLFTNVKA</sequence>
<keyword evidence="1" id="KW-1133">Transmembrane helix</keyword>
<evidence type="ECO:0000313" key="3">
    <source>
        <dbReference type="EMBL" id="GBF49694.1"/>
    </source>
</evidence>
<name>A0A2P2DYI6_9LEPT</name>
<feature type="domain" description="Amine oxidase" evidence="2">
    <location>
        <begin position="66"/>
        <end position="321"/>
    </location>
</feature>
<comment type="caution">
    <text evidence="3">The sequence shown here is derived from an EMBL/GenBank/DDBJ whole genome shotgun (WGS) entry which is preliminary data.</text>
</comment>
<evidence type="ECO:0000313" key="4">
    <source>
        <dbReference type="Proteomes" id="UP000245133"/>
    </source>
</evidence>
<dbReference type="OrthoDB" id="311718at2"/>
<dbReference type="PANTHER" id="PTHR42923:SF46">
    <property type="entry name" value="AMINE OXIDASE"/>
    <property type="match status" value="1"/>
</dbReference>
<accession>A0A2P2DYI6</accession>
<dbReference type="PANTHER" id="PTHR42923">
    <property type="entry name" value="PROTOPORPHYRINOGEN OXIDASE"/>
    <property type="match status" value="1"/>
</dbReference>
<organism evidence="3 4">
    <name type="scientific">Leptospira ryugenii</name>
    <dbReference type="NCBI Taxonomy" id="1917863"/>
    <lineage>
        <taxon>Bacteria</taxon>
        <taxon>Pseudomonadati</taxon>
        <taxon>Spirochaetota</taxon>
        <taxon>Spirochaetia</taxon>
        <taxon>Leptospirales</taxon>
        <taxon>Leptospiraceae</taxon>
        <taxon>Leptospira</taxon>
    </lineage>
</organism>
<dbReference type="InterPro" id="IPR002937">
    <property type="entry name" value="Amino_oxidase"/>
</dbReference>
<keyword evidence="4" id="KW-1185">Reference proteome</keyword>
<protein>
    <recommendedName>
        <fullName evidence="2">Amine oxidase domain-containing protein</fullName>
    </recommendedName>
</protein>
<gene>
    <name evidence="3" type="ORF">LPTSP4_12100</name>
</gene>
<dbReference type="Pfam" id="PF01593">
    <property type="entry name" value="Amino_oxidase"/>
    <property type="match status" value="2"/>
</dbReference>
<proteinExistence type="predicted"/>
<feature type="domain" description="Amine oxidase" evidence="2">
    <location>
        <begin position="373"/>
        <end position="560"/>
    </location>
</feature>
<dbReference type="AlphaFoldDB" id="A0A2P2DYI6"/>
<reference evidence="3 4" key="1">
    <citation type="submission" date="2018-02" db="EMBL/GenBank/DDBJ databases">
        <title>Novel Leptospira species isolated from soil and water in Japan.</title>
        <authorList>
            <person name="Nakao R."/>
            <person name="Masuzawa T."/>
        </authorList>
    </citation>
    <scope>NUCLEOTIDE SEQUENCE [LARGE SCALE GENOMIC DNA]</scope>
    <source>
        <strain evidence="3 4">YH101</strain>
    </source>
</reference>
<dbReference type="RefSeq" id="WP_108974797.1">
    <property type="nucleotide sequence ID" value="NZ_BFBB01000003.1"/>
</dbReference>
<dbReference type="InterPro" id="IPR036188">
    <property type="entry name" value="FAD/NAD-bd_sf"/>
</dbReference>
<dbReference type="Proteomes" id="UP000245133">
    <property type="component" value="Unassembled WGS sequence"/>
</dbReference>
<dbReference type="SUPFAM" id="SSF51905">
    <property type="entry name" value="FAD/NAD(P)-binding domain"/>
    <property type="match status" value="1"/>
</dbReference>